<protein>
    <recommendedName>
        <fullName evidence="2">RRM domain-containing protein</fullName>
    </recommendedName>
</protein>
<dbReference type="Ensembl" id="ENSGGOT00000056564.1">
    <property type="protein sequence ID" value="ENSGGOP00000038632.1"/>
    <property type="gene ID" value="ENSGGOG00000042583.1"/>
</dbReference>
<reference evidence="4" key="1">
    <citation type="submission" date="2011-05" db="EMBL/GenBank/DDBJ databases">
        <title>Insights into the evolution of the great apes provided by the gorilla genome.</title>
        <authorList>
            <person name="Scally A."/>
        </authorList>
    </citation>
    <scope>NUCLEOTIDE SEQUENCE [LARGE SCALE GENOMIC DNA]</scope>
</reference>
<organism evidence="3 4">
    <name type="scientific">Gorilla gorilla gorilla</name>
    <name type="common">Western lowland gorilla</name>
    <dbReference type="NCBI Taxonomy" id="9595"/>
    <lineage>
        <taxon>Eukaryota</taxon>
        <taxon>Metazoa</taxon>
        <taxon>Chordata</taxon>
        <taxon>Craniata</taxon>
        <taxon>Vertebrata</taxon>
        <taxon>Euteleostomi</taxon>
        <taxon>Mammalia</taxon>
        <taxon>Eutheria</taxon>
        <taxon>Euarchontoglires</taxon>
        <taxon>Primates</taxon>
        <taxon>Haplorrhini</taxon>
        <taxon>Catarrhini</taxon>
        <taxon>Hominidae</taxon>
        <taxon>Gorilla</taxon>
    </lineage>
</organism>
<reference evidence="3" key="3">
    <citation type="submission" date="2025-08" db="UniProtKB">
        <authorList>
            <consortium name="Ensembl"/>
        </authorList>
    </citation>
    <scope>IDENTIFICATION</scope>
</reference>
<dbReference type="Proteomes" id="UP000001519">
    <property type="component" value="Chromosome 1"/>
</dbReference>
<dbReference type="SUPFAM" id="SSF54928">
    <property type="entry name" value="RNA-binding domain, RBD"/>
    <property type="match status" value="2"/>
</dbReference>
<accession>A0A2I2YV70</accession>
<dbReference type="GO" id="GO:0005634">
    <property type="term" value="C:nucleus"/>
    <property type="evidence" value="ECO:0000318"/>
    <property type="project" value="GO_Central"/>
</dbReference>
<reference evidence="3" key="4">
    <citation type="submission" date="2025-09" db="UniProtKB">
        <authorList>
            <consortium name="Ensembl"/>
        </authorList>
    </citation>
    <scope>IDENTIFICATION</scope>
</reference>
<dbReference type="GO" id="GO:0003723">
    <property type="term" value="F:RNA binding"/>
    <property type="evidence" value="ECO:0000318"/>
    <property type="project" value="GO_Central"/>
</dbReference>
<evidence type="ECO:0000313" key="3">
    <source>
        <dbReference type="Ensembl" id="ENSGGOP00000038632.1"/>
    </source>
</evidence>
<evidence type="ECO:0000259" key="2">
    <source>
        <dbReference type="PROSITE" id="PS50102"/>
    </source>
</evidence>
<dbReference type="InterPro" id="IPR012677">
    <property type="entry name" value="Nucleotide-bd_a/b_plait_sf"/>
</dbReference>
<dbReference type="OMA" id="YDHGSHS"/>
<keyword evidence="4" id="KW-1185">Reference proteome</keyword>
<dbReference type="InterPro" id="IPR035979">
    <property type="entry name" value="RBD_domain_sf"/>
</dbReference>
<dbReference type="Gene3D" id="3.30.70.330">
    <property type="match status" value="2"/>
</dbReference>
<sequence length="533" mass="60170">MSKSFQQSSLSIGLSAAVTQSLSMMNQGTARLARAHSARSSASTSSHNLHSIFNIGSRDPLPLSSQHCGDADQASNILASFGLSARDLDELSHYPEDKMTPENLPQILLQLKRRRTEEGPTLNYGRDDRSAAWEPPYRKKRHFRRDSFDDHGPSLNLVLDYDHGSHSRESGYYDRTDYEDNRLRDGKNEYERMGRGHGPDPLQERSLFEKKRGAPPSSNIEDFHGLLLKGYTHLCSICDLPVHSNEELSQHINRASHSHRCQLLLEIYPEWDPDNDTEHTMGDPFMSQQSTNPAPGILGSPPPSFHLGGPAIGPRGNLGAGNGNLQRTRHIQNGRVETSRVVHIMDFQYQLLQLVEPFGVISNHLILNKINEAFIERATTEDAQAAVDYYTTTPVLVLGKPVRVHLSQKYKRIKKPEGKPDQKQELGCVIHRSNLPHSAYSDSAVLKLAEPYGKIKNYILMRMKSQAFIEMETREDTMAMVDHCLKKGRCVKVDLSKKYKNLVLRIPNRGIDLLKKDNIYYILYVLQISISVS</sequence>
<dbReference type="AlphaFoldDB" id="A0A2I2YV70"/>
<evidence type="ECO:0000256" key="1">
    <source>
        <dbReference type="PROSITE-ProRule" id="PRU00176"/>
    </source>
</evidence>
<dbReference type="STRING" id="9593.ENSGGOP00000038632"/>
<keyword evidence="1" id="KW-0694">RNA-binding</keyword>
<dbReference type="InterPro" id="IPR000504">
    <property type="entry name" value="RRM_dom"/>
</dbReference>
<dbReference type="PANTHER" id="PTHR15592">
    <property type="entry name" value="MATRIN 3/NUCLEAR PROTEIN 220-RELATED"/>
    <property type="match status" value="1"/>
</dbReference>
<proteinExistence type="predicted"/>
<evidence type="ECO:0000313" key="4">
    <source>
        <dbReference type="Proteomes" id="UP000001519"/>
    </source>
</evidence>
<dbReference type="PROSITE" id="PS50102">
    <property type="entry name" value="RRM"/>
    <property type="match status" value="1"/>
</dbReference>
<dbReference type="InParanoid" id="A0A2I2YV70"/>
<reference evidence="3 4" key="2">
    <citation type="journal article" date="2012" name="Nature">
        <title>Insights into hominid evolution from the gorilla genome sequence.</title>
        <authorList>
            <person name="Scally A."/>
            <person name="Dutheil J.Y."/>
            <person name="Hillier L.W."/>
            <person name="Jordan G.E."/>
            <person name="Goodhead I."/>
            <person name="Herrero J."/>
            <person name="Hobolth A."/>
            <person name="Lappalainen T."/>
            <person name="Mailund T."/>
            <person name="Marques-Bonet T."/>
            <person name="McCarthy S."/>
            <person name="Montgomery S.H."/>
            <person name="Schwalie P.C."/>
            <person name="Tang Y.A."/>
            <person name="Ward M.C."/>
            <person name="Xue Y."/>
            <person name="Yngvadottir B."/>
            <person name="Alkan C."/>
            <person name="Andersen L.N."/>
            <person name="Ayub Q."/>
            <person name="Ball E.V."/>
            <person name="Beal K."/>
            <person name="Bradley B.J."/>
            <person name="Chen Y."/>
            <person name="Clee C.M."/>
            <person name="Fitzgerald S."/>
            <person name="Graves T.A."/>
            <person name="Gu Y."/>
            <person name="Heath P."/>
            <person name="Heger A."/>
            <person name="Karakoc E."/>
            <person name="Kolb-Kokocinski A."/>
            <person name="Laird G.K."/>
            <person name="Lunter G."/>
            <person name="Meader S."/>
            <person name="Mort M."/>
            <person name="Mullikin J.C."/>
            <person name="Munch K."/>
            <person name="O'Connor T.D."/>
            <person name="Phillips A.D."/>
            <person name="Prado-Martinez J."/>
            <person name="Rogers A.S."/>
            <person name="Sajjadian S."/>
            <person name="Schmidt D."/>
            <person name="Shaw K."/>
            <person name="Simpson J.T."/>
            <person name="Stenson P.D."/>
            <person name="Turner D.J."/>
            <person name="Vigilant L."/>
            <person name="Vilella A.J."/>
            <person name="Whitener W."/>
            <person name="Zhu B."/>
            <person name="Cooper D.N."/>
            <person name="de Jong P."/>
            <person name="Dermitzakis E.T."/>
            <person name="Eichler E.E."/>
            <person name="Flicek P."/>
            <person name="Goldman N."/>
            <person name="Mundy N.I."/>
            <person name="Ning Z."/>
            <person name="Odom D.T."/>
            <person name="Ponting C.P."/>
            <person name="Quail M.A."/>
            <person name="Ryder O.A."/>
            <person name="Searle S.M."/>
            <person name="Warren W.C."/>
            <person name="Wilson R.K."/>
            <person name="Schierup M.H."/>
            <person name="Rogers J."/>
            <person name="Tyler-Smith C."/>
            <person name="Durbin R."/>
        </authorList>
    </citation>
    <scope>NUCLEOTIDE SEQUENCE [LARGE SCALE GENOMIC DNA]</scope>
</reference>
<dbReference type="EMBL" id="CABD030005086">
    <property type="status" value="NOT_ANNOTATED_CDS"/>
    <property type="molecule type" value="Genomic_DNA"/>
</dbReference>
<dbReference type="GeneTree" id="ENSGT00940000153322"/>
<feature type="domain" description="RRM" evidence="2">
    <location>
        <begin position="428"/>
        <end position="498"/>
    </location>
</feature>
<name>A0A2I2YV70_GORGO</name>
<dbReference type="SMART" id="SM00360">
    <property type="entry name" value="RRM"/>
    <property type="match status" value="2"/>
</dbReference>